<keyword evidence="10 11" id="KW-0998">Cell outer membrane</keyword>
<comment type="subcellular location">
    <subcellularLocation>
        <location evidence="1 11">Cell outer membrane</location>
        <topology evidence="1 11">Multi-pass membrane protein</topology>
    </subcellularLocation>
</comment>
<evidence type="ECO:0000256" key="2">
    <source>
        <dbReference type="ARBA" id="ARBA00022448"/>
    </source>
</evidence>
<gene>
    <name evidence="16" type="ORF">BST96_02665</name>
</gene>
<evidence type="ECO:0000256" key="4">
    <source>
        <dbReference type="ARBA" id="ARBA00022496"/>
    </source>
</evidence>
<proteinExistence type="inferred from homology"/>
<evidence type="ECO:0000313" key="16">
    <source>
        <dbReference type="EMBL" id="ARN73103.1"/>
    </source>
</evidence>
<dbReference type="InterPro" id="IPR000531">
    <property type="entry name" value="Beta-barrel_TonB"/>
</dbReference>
<comment type="similarity">
    <text evidence="11 12">Belongs to the TonB-dependent receptor family.</text>
</comment>
<dbReference type="InterPro" id="IPR036942">
    <property type="entry name" value="Beta-barrel_TonB_sf"/>
</dbReference>
<dbReference type="Gene3D" id="2.40.170.20">
    <property type="entry name" value="TonB-dependent receptor, beta-barrel domain"/>
    <property type="match status" value="1"/>
</dbReference>
<evidence type="ECO:0000259" key="15">
    <source>
        <dbReference type="Pfam" id="PF07715"/>
    </source>
</evidence>
<evidence type="ECO:0000256" key="8">
    <source>
        <dbReference type="ARBA" id="ARBA00023077"/>
    </source>
</evidence>
<dbReference type="SUPFAM" id="SSF56935">
    <property type="entry name" value="Porins"/>
    <property type="match status" value="1"/>
</dbReference>
<evidence type="ECO:0000256" key="9">
    <source>
        <dbReference type="ARBA" id="ARBA00023136"/>
    </source>
</evidence>
<reference evidence="16 17" key="1">
    <citation type="submission" date="2016-11" db="EMBL/GenBank/DDBJ databases">
        <title>Trade-off between light-utilization and light-protection in marine flavobacteria.</title>
        <authorList>
            <person name="Kumagai Y."/>
        </authorList>
    </citation>
    <scope>NUCLEOTIDE SEQUENCE [LARGE SCALE GENOMIC DNA]</scope>
    <source>
        <strain evidence="16 17">NBRC 107125</strain>
    </source>
</reference>
<evidence type="ECO:0000259" key="14">
    <source>
        <dbReference type="Pfam" id="PF00593"/>
    </source>
</evidence>
<evidence type="ECO:0000256" key="3">
    <source>
        <dbReference type="ARBA" id="ARBA00022452"/>
    </source>
</evidence>
<dbReference type="GO" id="GO:0009279">
    <property type="term" value="C:cell outer membrane"/>
    <property type="evidence" value="ECO:0007669"/>
    <property type="project" value="UniProtKB-SubCell"/>
</dbReference>
<dbReference type="Pfam" id="PF07715">
    <property type="entry name" value="Plug"/>
    <property type="match status" value="1"/>
</dbReference>
<sequence>MKATKYAKSLLALAVVGAPVSLSANEKESALLEEIVVTAQKRSESLQDVPIALSAFTGDFIKEAKLTDVKQLVAFTPGLSGNSTDSFLDTISVRGVSTNSFGIGGDSSIGIYKDGVYYGRNGAAVTSFFDVERVEVLKGPQGLLFGRNAASGAVHTITEKPNLEDVEGYVRLGAGESGRQQAEFAYNQPLGDSWAMRIAGSHSEQDGFVKNLYNGDDLGEHDRDAVRLSIKNQGDWGDVTLTAEHEERKQYGSIYIGQDANGNSFTGDDRTANLDFQGKDDARVTGVTLTANIDLNEEMTLTSITGYSKHDWVYQEDWDGTPVGLAGYLQEQSGEYYSQEVRLNVDTSEDLKWYVGASAYEEDVTAELSNEVGDATPYFGVPYYNGLLETNDTDGEYNGWAVYADMTYQITEKLDVSVGARYTYDEKEAETEIFGLGFVWPVITLAPVKSKQDWDDISPRIALRYFVDEDLMLFGSVSEGYKAGGFGTDTVTSSIGGVALPDAELDDFDPETITSYEIGAKGDLAGGKVKYGVSAYYYNYEDLQTVIIEVGKALVENIGEVDGMGVEMDLRAAINDNWSLFIGAAWSETDISDIPLDVCAEPGGSNCDGNRLAFNPEWTVSGGINANYPLNGGEVFAALDFSWQDDFYSDGENSDNATVDSVGFVNLRTGWNSEQNWSVSVYVENVFDEESFAGRSGVAGFPVNAGPSQERLAGVDISYSF</sequence>
<dbReference type="InterPro" id="IPR039426">
    <property type="entry name" value="TonB-dep_rcpt-like"/>
</dbReference>
<evidence type="ECO:0008006" key="18">
    <source>
        <dbReference type="Google" id="ProtNLM"/>
    </source>
</evidence>
<dbReference type="RefSeq" id="WP_085757199.1">
    <property type="nucleotide sequence ID" value="NZ_CP019343.1"/>
</dbReference>
<protein>
    <recommendedName>
        <fullName evidence="18">TonB-dependent receptor</fullName>
    </recommendedName>
</protein>
<evidence type="ECO:0000256" key="11">
    <source>
        <dbReference type="PROSITE-ProRule" id="PRU01360"/>
    </source>
</evidence>
<keyword evidence="2 11" id="KW-0813">Transport</keyword>
<dbReference type="Pfam" id="PF00593">
    <property type="entry name" value="TonB_dep_Rec_b-barrel"/>
    <property type="match status" value="1"/>
</dbReference>
<name>A0A1X9NGG3_9GAMM</name>
<dbReference type="Proteomes" id="UP000193450">
    <property type="component" value="Chromosome"/>
</dbReference>
<dbReference type="InterPro" id="IPR012910">
    <property type="entry name" value="Plug_dom"/>
</dbReference>
<dbReference type="PROSITE" id="PS52016">
    <property type="entry name" value="TONB_DEPENDENT_REC_3"/>
    <property type="match status" value="1"/>
</dbReference>
<organism evidence="16 17">
    <name type="scientific">Oceanicoccus sagamiensis</name>
    <dbReference type="NCBI Taxonomy" id="716816"/>
    <lineage>
        <taxon>Bacteria</taxon>
        <taxon>Pseudomonadati</taxon>
        <taxon>Pseudomonadota</taxon>
        <taxon>Gammaproteobacteria</taxon>
        <taxon>Cellvibrionales</taxon>
        <taxon>Spongiibacteraceae</taxon>
        <taxon>Oceanicoccus</taxon>
    </lineage>
</organism>
<evidence type="ECO:0000256" key="1">
    <source>
        <dbReference type="ARBA" id="ARBA00004571"/>
    </source>
</evidence>
<evidence type="ECO:0000256" key="5">
    <source>
        <dbReference type="ARBA" id="ARBA00022692"/>
    </source>
</evidence>
<keyword evidence="9 11" id="KW-0472">Membrane</keyword>
<dbReference type="PANTHER" id="PTHR32552">
    <property type="entry name" value="FERRICHROME IRON RECEPTOR-RELATED"/>
    <property type="match status" value="1"/>
</dbReference>
<evidence type="ECO:0000256" key="6">
    <source>
        <dbReference type="ARBA" id="ARBA00023004"/>
    </source>
</evidence>
<keyword evidence="5 11" id="KW-0812">Transmembrane</keyword>
<feature type="domain" description="TonB-dependent receptor plug" evidence="15">
    <location>
        <begin position="46"/>
        <end position="153"/>
    </location>
</feature>
<dbReference type="EMBL" id="CP019343">
    <property type="protein sequence ID" value="ARN73103.1"/>
    <property type="molecule type" value="Genomic_DNA"/>
</dbReference>
<accession>A0A1X9NGG3</accession>
<evidence type="ECO:0000256" key="10">
    <source>
        <dbReference type="ARBA" id="ARBA00023237"/>
    </source>
</evidence>
<dbReference type="STRING" id="716816.BST96_02665"/>
<dbReference type="OrthoDB" id="7051185at2"/>
<evidence type="ECO:0000256" key="13">
    <source>
        <dbReference type="SAM" id="SignalP"/>
    </source>
</evidence>
<dbReference type="AlphaFoldDB" id="A0A1X9NGG3"/>
<keyword evidence="13" id="KW-0732">Signal</keyword>
<keyword evidence="4" id="KW-0410">Iron transport</keyword>
<keyword evidence="7" id="KW-0406">Ion transport</keyword>
<evidence type="ECO:0000256" key="7">
    <source>
        <dbReference type="ARBA" id="ARBA00023065"/>
    </source>
</evidence>
<dbReference type="GO" id="GO:0006826">
    <property type="term" value="P:iron ion transport"/>
    <property type="evidence" value="ECO:0007669"/>
    <property type="project" value="UniProtKB-KW"/>
</dbReference>
<keyword evidence="6" id="KW-0408">Iron</keyword>
<keyword evidence="8 12" id="KW-0798">TonB box</keyword>
<keyword evidence="17" id="KW-1185">Reference proteome</keyword>
<dbReference type="KEGG" id="osg:BST96_02665"/>
<feature type="signal peptide" evidence="13">
    <location>
        <begin position="1"/>
        <end position="24"/>
    </location>
</feature>
<feature type="chain" id="PRO_5012959764" description="TonB-dependent receptor" evidence="13">
    <location>
        <begin position="25"/>
        <end position="721"/>
    </location>
</feature>
<evidence type="ECO:0000256" key="12">
    <source>
        <dbReference type="RuleBase" id="RU003357"/>
    </source>
</evidence>
<feature type="domain" description="TonB-dependent receptor-like beta-barrel" evidence="14">
    <location>
        <begin position="255"/>
        <end position="686"/>
    </location>
</feature>
<dbReference type="PANTHER" id="PTHR32552:SF81">
    <property type="entry name" value="TONB-DEPENDENT OUTER MEMBRANE RECEPTOR"/>
    <property type="match status" value="1"/>
</dbReference>
<keyword evidence="3 11" id="KW-1134">Transmembrane beta strand</keyword>
<evidence type="ECO:0000313" key="17">
    <source>
        <dbReference type="Proteomes" id="UP000193450"/>
    </source>
</evidence>